<keyword evidence="1" id="KW-1133">Transmembrane helix</keyword>
<dbReference type="Pfam" id="PF10658">
    <property type="entry name" value="DUF2484"/>
    <property type="match status" value="1"/>
</dbReference>
<keyword evidence="1" id="KW-0472">Membrane</keyword>
<evidence type="ECO:0000313" key="3">
    <source>
        <dbReference type="Proteomes" id="UP000325785"/>
    </source>
</evidence>
<gene>
    <name evidence="2" type="ORF">RIdsm_03260</name>
</gene>
<evidence type="ECO:0000256" key="1">
    <source>
        <dbReference type="SAM" id="Phobius"/>
    </source>
</evidence>
<dbReference type="InterPro" id="IPR018919">
    <property type="entry name" value="DUF2484"/>
</dbReference>
<sequence>MTTLTFVLACLWVIAAALVAMLPMRWQFAPGLVLLLGAPVLIWRLGVEYGWLAAAVALLAVLSMFRRPLQYYLKRATSRGRETPE</sequence>
<dbReference type="AlphaFoldDB" id="A0A5P3AF91"/>
<dbReference type="Proteomes" id="UP000325785">
    <property type="component" value="Chromosome"/>
</dbReference>
<protein>
    <recommendedName>
        <fullName evidence="4">UDP-N-acetylmuramate--alanine ligase</fullName>
    </recommendedName>
</protein>
<accession>A0A5P3AF91</accession>
<keyword evidence="1" id="KW-0812">Transmembrane</keyword>
<proteinExistence type="predicted"/>
<reference evidence="2 3" key="1">
    <citation type="submission" date="2018-08" db="EMBL/GenBank/DDBJ databases">
        <title>Genetic Globetrotter - A new plasmid hitch-hiking vast phylogenetic and geographic distances.</title>
        <authorList>
            <person name="Vollmers J."/>
            <person name="Petersen J."/>
        </authorList>
    </citation>
    <scope>NUCLEOTIDE SEQUENCE [LARGE SCALE GENOMIC DNA]</scope>
    <source>
        <strain evidence="2 3">DSM 26383</strain>
    </source>
</reference>
<dbReference type="EMBL" id="CP031598">
    <property type="protein sequence ID" value="QEW27444.1"/>
    <property type="molecule type" value="Genomic_DNA"/>
</dbReference>
<feature type="transmembrane region" description="Helical" evidence="1">
    <location>
        <begin position="47"/>
        <end position="65"/>
    </location>
</feature>
<name>A0A5P3AF91_9RHOB</name>
<evidence type="ECO:0000313" key="2">
    <source>
        <dbReference type="EMBL" id="QEW27444.1"/>
    </source>
</evidence>
<dbReference type="KEGG" id="rid:RIdsm_03260"/>
<organism evidence="2 3">
    <name type="scientific">Roseovarius indicus</name>
    <dbReference type="NCBI Taxonomy" id="540747"/>
    <lineage>
        <taxon>Bacteria</taxon>
        <taxon>Pseudomonadati</taxon>
        <taxon>Pseudomonadota</taxon>
        <taxon>Alphaproteobacteria</taxon>
        <taxon>Rhodobacterales</taxon>
        <taxon>Roseobacteraceae</taxon>
        <taxon>Roseovarius</taxon>
    </lineage>
</organism>
<evidence type="ECO:0008006" key="4">
    <source>
        <dbReference type="Google" id="ProtNLM"/>
    </source>
</evidence>
<dbReference type="RefSeq" id="WP_057818615.1">
    <property type="nucleotide sequence ID" value="NZ_CP031598.1"/>
</dbReference>